<dbReference type="PANTHER" id="PTHR30352">
    <property type="entry name" value="PYRUVATE FORMATE-LYASE-ACTIVATING ENZYME"/>
    <property type="match status" value="1"/>
</dbReference>
<dbReference type="CDD" id="cd01335">
    <property type="entry name" value="Radical_SAM"/>
    <property type="match status" value="1"/>
</dbReference>
<dbReference type="RefSeq" id="WP_160964114.1">
    <property type="nucleotide sequence ID" value="NZ_WVUD01000074.1"/>
</dbReference>
<evidence type="ECO:0000256" key="6">
    <source>
        <dbReference type="ARBA" id="ARBA00023014"/>
    </source>
</evidence>
<dbReference type="GO" id="GO:0046872">
    <property type="term" value="F:metal ion binding"/>
    <property type="evidence" value="ECO:0007669"/>
    <property type="project" value="UniProtKB-KW"/>
</dbReference>
<dbReference type="InterPro" id="IPR007197">
    <property type="entry name" value="rSAM"/>
</dbReference>
<keyword evidence="3" id="KW-0949">S-adenosyl-L-methionine</keyword>
<dbReference type="Pfam" id="PF04055">
    <property type="entry name" value="Radical_SAM"/>
    <property type="match status" value="1"/>
</dbReference>
<dbReference type="InterPro" id="IPR013785">
    <property type="entry name" value="Aldolase_TIM"/>
</dbReference>
<dbReference type="Proteomes" id="UP000482487">
    <property type="component" value="Unassembled WGS sequence"/>
</dbReference>
<feature type="domain" description="Radical SAM core" evidence="8">
    <location>
        <begin position="177"/>
        <end position="402"/>
    </location>
</feature>
<evidence type="ECO:0000256" key="1">
    <source>
        <dbReference type="ARBA" id="ARBA00001966"/>
    </source>
</evidence>
<name>A0A7C9MNC7_9BACT</name>
<keyword evidence="10" id="KW-1185">Reference proteome</keyword>
<evidence type="ECO:0000256" key="4">
    <source>
        <dbReference type="ARBA" id="ARBA00022723"/>
    </source>
</evidence>
<evidence type="ECO:0000256" key="2">
    <source>
        <dbReference type="ARBA" id="ARBA00022485"/>
    </source>
</evidence>
<dbReference type="PANTHER" id="PTHR30352:SF5">
    <property type="entry name" value="PYRUVATE FORMATE-LYASE 1-ACTIVATING ENZYME"/>
    <property type="match status" value="1"/>
</dbReference>
<comment type="cofactor">
    <cofactor evidence="1">
        <name>[4Fe-4S] cluster</name>
        <dbReference type="ChEBI" id="CHEBI:49883"/>
    </cofactor>
</comment>
<dbReference type="SFLD" id="SFLDG01067">
    <property type="entry name" value="SPASM/twitch_domain_containing"/>
    <property type="match status" value="1"/>
</dbReference>
<gene>
    <name evidence="9" type="ORF">GTA51_19545</name>
</gene>
<evidence type="ECO:0000256" key="3">
    <source>
        <dbReference type="ARBA" id="ARBA00022691"/>
    </source>
</evidence>
<keyword evidence="4" id="KW-0479">Metal-binding</keyword>
<keyword evidence="6" id="KW-0411">Iron-sulfur</keyword>
<proteinExistence type="predicted"/>
<dbReference type="OrthoDB" id="9764628at2"/>
<dbReference type="SFLD" id="SFLDG01109">
    <property type="entry name" value="Uncharacterised_Radical_SAM_Su"/>
    <property type="match status" value="1"/>
</dbReference>
<dbReference type="SUPFAM" id="SSF102114">
    <property type="entry name" value="Radical SAM enzymes"/>
    <property type="match status" value="1"/>
</dbReference>
<dbReference type="PROSITE" id="PS51918">
    <property type="entry name" value="RADICAL_SAM"/>
    <property type="match status" value="1"/>
</dbReference>
<keyword evidence="2" id="KW-0004">4Fe-4S</keyword>
<dbReference type="GO" id="GO:0003824">
    <property type="term" value="F:catalytic activity"/>
    <property type="evidence" value="ECO:0007669"/>
    <property type="project" value="InterPro"/>
</dbReference>
<protein>
    <submittedName>
        <fullName evidence="9">Radical SAM protein</fullName>
    </submittedName>
</protein>
<evidence type="ECO:0000313" key="10">
    <source>
        <dbReference type="Proteomes" id="UP000482487"/>
    </source>
</evidence>
<dbReference type="AlphaFoldDB" id="A0A7C9MNC7"/>
<dbReference type="EMBL" id="WVUD01000074">
    <property type="protein sequence ID" value="MYL85293.1"/>
    <property type="molecule type" value="Genomic_DNA"/>
</dbReference>
<accession>A0A7C9MNC7</accession>
<dbReference type="Gene3D" id="3.20.20.70">
    <property type="entry name" value="Aldolase class I"/>
    <property type="match status" value="1"/>
</dbReference>
<dbReference type="InterPro" id="IPR034457">
    <property type="entry name" value="Organic_radical-activating"/>
</dbReference>
<evidence type="ECO:0000259" key="8">
    <source>
        <dbReference type="PROSITE" id="PS51918"/>
    </source>
</evidence>
<sequence length="454" mass="49242">MAEHKPRPKLVFADDDGNIYDHPELEMLVRRGDRLEPPRPDEIIALPPDSELFLLPGRDALGFDPESGEIEHLEERAVAAFVCPGYTLSATAAYAARDGAPVLPLFAYGAVGFANERFYVAAARVDEDKRQVFTGISRERIVKGAKALRAKFPKNRLIEHLSGCALTSCCPAARNLALGRFEAPLPTSRVCNARCVGCLSLQDADSGFPSTQTRIRFRPTAQEIVEVMVEHGRREKRPIYSFGQGCEGEPLTEAKVICEAVARFRQSGGQGTVNINTNASLPDGVEAFAAAGGTSIRVSLSSAEPALYEAYYRPVGYAFADVIESIARAKAGGLFVSLNFLFFPGVSDTEAELAALTELVTEHKVDFIQLRNLNLDPQLYLQVAAGSGAMANPARHASMGLANFRKRLRKACPWVKFGYFNPYVEGREAKEEEADASGGRGGSSPPDPLEGENS</sequence>
<feature type="region of interest" description="Disordered" evidence="7">
    <location>
        <begin position="429"/>
        <end position="454"/>
    </location>
</feature>
<comment type="caution">
    <text evidence="9">The sequence shown here is derived from an EMBL/GenBank/DDBJ whole genome shotgun (WGS) entry which is preliminary data.</text>
</comment>
<evidence type="ECO:0000256" key="7">
    <source>
        <dbReference type="SAM" id="MobiDB-lite"/>
    </source>
</evidence>
<organism evidence="9 10">
    <name type="scientific">Solidesulfovibrio aerotolerans</name>
    <dbReference type="NCBI Taxonomy" id="295255"/>
    <lineage>
        <taxon>Bacteria</taxon>
        <taxon>Pseudomonadati</taxon>
        <taxon>Thermodesulfobacteriota</taxon>
        <taxon>Desulfovibrionia</taxon>
        <taxon>Desulfovibrionales</taxon>
        <taxon>Desulfovibrionaceae</taxon>
        <taxon>Solidesulfovibrio</taxon>
    </lineage>
</organism>
<dbReference type="InterPro" id="IPR058240">
    <property type="entry name" value="rSAM_sf"/>
</dbReference>
<keyword evidence="5" id="KW-0408">Iron</keyword>
<dbReference type="GO" id="GO:0051539">
    <property type="term" value="F:4 iron, 4 sulfur cluster binding"/>
    <property type="evidence" value="ECO:0007669"/>
    <property type="project" value="UniProtKB-KW"/>
</dbReference>
<evidence type="ECO:0000313" key="9">
    <source>
        <dbReference type="EMBL" id="MYL85293.1"/>
    </source>
</evidence>
<reference evidence="9 10" key="1">
    <citation type="submission" date="2020-01" db="EMBL/GenBank/DDBJ databases">
        <title>Genome sequence of Desulfovibrio aerotolerans DSM 16695(T).</title>
        <authorList>
            <person name="Karnachuk O."/>
            <person name="Avakyan M."/>
            <person name="Mardanov A."/>
            <person name="Kadnikov V."/>
            <person name="Ravin N."/>
        </authorList>
    </citation>
    <scope>NUCLEOTIDE SEQUENCE [LARGE SCALE GENOMIC DNA]</scope>
    <source>
        <strain evidence="9 10">DSM 16695</strain>
    </source>
</reference>
<evidence type="ECO:0000256" key="5">
    <source>
        <dbReference type="ARBA" id="ARBA00023004"/>
    </source>
</evidence>
<dbReference type="SFLD" id="SFLDS00029">
    <property type="entry name" value="Radical_SAM"/>
    <property type="match status" value="1"/>
</dbReference>